<dbReference type="InterPro" id="IPR003661">
    <property type="entry name" value="HisK_dim/P_dom"/>
</dbReference>
<name>A0A9D2MF94_9FIRM</name>
<keyword evidence="4" id="KW-1003">Cell membrane</keyword>
<evidence type="ECO:0000256" key="4">
    <source>
        <dbReference type="ARBA" id="ARBA00022475"/>
    </source>
</evidence>
<keyword evidence="11 14" id="KW-1133">Transmembrane helix</keyword>
<dbReference type="InterPro" id="IPR036097">
    <property type="entry name" value="HisK_dim/P_sf"/>
</dbReference>
<dbReference type="GO" id="GO:0000155">
    <property type="term" value="F:phosphorelay sensor kinase activity"/>
    <property type="evidence" value="ECO:0007669"/>
    <property type="project" value="InterPro"/>
</dbReference>
<dbReference type="PROSITE" id="PS50109">
    <property type="entry name" value="HIS_KIN"/>
    <property type="match status" value="1"/>
</dbReference>
<evidence type="ECO:0000256" key="6">
    <source>
        <dbReference type="ARBA" id="ARBA00022679"/>
    </source>
</evidence>
<keyword evidence="12" id="KW-0902">Two-component regulatory system</keyword>
<evidence type="ECO:0000256" key="14">
    <source>
        <dbReference type="SAM" id="Phobius"/>
    </source>
</evidence>
<evidence type="ECO:0000313" key="17">
    <source>
        <dbReference type="EMBL" id="HJB59090.1"/>
    </source>
</evidence>
<dbReference type="PANTHER" id="PTHR45528:SF1">
    <property type="entry name" value="SENSOR HISTIDINE KINASE CPXA"/>
    <property type="match status" value="1"/>
</dbReference>
<comment type="catalytic activity">
    <reaction evidence="1">
        <text>ATP + protein L-histidine = ADP + protein N-phospho-L-histidine.</text>
        <dbReference type="EC" id="2.7.13.3"/>
    </reaction>
</comment>
<dbReference type="Proteomes" id="UP000824211">
    <property type="component" value="Unassembled WGS sequence"/>
</dbReference>
<dbReference type="Gene3D" id="6.10.340.10">
    <property type="match status" value="1"/>
</dbReference>
<dbReference type="CDD" id="cd06225">
    <property type="entry name" value="HAMP"/>
    <property type="match status" value="1"/>
</dbReference>
<evidence type="ECO:0000259" key="16">
    <source>
        <dbReference type="PROSITE" id="PS50885"/>
    </source>
</evidence>
<keyword evidence="9" id="KW-0418">Kinase</keyword>
<dbReference type="InterPro" id="IPR005467">
    <property type="entry name" value="His_kinase_dom"/>
</dbReference>
<dbReference type="EC" id="2.7.13.3" evidence="3"/>
<dbReference type="SUPFAM" id="SSF158472">
    <property type="entry name" value="HAMP domain-like"/>
    <property type="match status" value="1"/>
</dbReference>
<feature type="transmembrane region" description="Helical" evidence="14">
    <location>
        <begin position="143"/>
        <end position="166"/>
    </location>
</feature>
<protein>
    <recommendedName>
        <fullName evidence="3">histidine kinase</fullName>
        <ecNumber evidence="3">2.7.13.3</ecNumber>
    </recommendedName>
</protein>
<dbReference type="InterPro" id="IPR036890">
    <property type="entry name" value="HATPase_C_sf"/>
</dbReference>
<evidence type="ECO:0000256" key="13">
    <source>
        <dbReference type="ARBA" id="ARBA00023136"/>
    </source>
</evidence>
<comment type="subcellular location">
    <subcellularLocation>
        <location evidence="2">Cell membrane</location>
        <topology evidence="2">Multi-pass membrane protein</topology>
    </subcellularLocation>
</comment>
<accession>A0A9D2MF94</accession>
<keyword evidence="10" id="KW-0067">ATP-binding</keyword>
<evidence type="ECO:0000256" key="8">
    <source>
        <dbReference type="ARBA" id="ARBA00022741"/>
    </source>
</evidence>
<dbReference type="InterPro" id="IPR050398">
    <property type="entry name" value="HssS/ArlS-like"/>
</dbReference>
<dbReference type="GO" id="GO:0005886">
    <property type="term" value="C:plasma membrane"/>
    <property type="evidence" value="ECO:0007669"/>
    <property type="project" value="UniProtKB-SubCell"/>
</dbReference>
<dbReference type="Pfam" id="PF00672">
    <property type="entry name" value="HAMP"/>
    <property type="match status" value="1"/>
</dbReference>
<dbReference type="AlphaFoldDB" id="A0A9D2MF94"/>
<dbReference type="SUPFAM" id="SSF55874">
    <property type="entry name" value="ATPase domain of HSP90 chaperone/DNA topoisomerase II/histidine kinase"/>
    <property type="match status" value="1"/>
</dbReference>
<organism evidence="17 18">
    <name type="scientific">Candidatus Faecalibacterium faecipullorum</name>
    <dbReference type="NCBI Taxonomy" id="2838578"/>
    <lineage>
        <taxon>Bacteria</taxon>
        <taxon>Bacillati</taxon>
        <taxon>Bacillota</taxon>
        <taxon>Clostridia</taxon>
        <taxon>Eubacteriales</taxon>
        <taxon>Oscillospiraceae</taxon>
        <taxon>Faecalibacterium</taxon>
    </lineage>
</organism>
<keyword evidence="5" id="KW-0597">Phosphoprotein</keyword>
<evidence type="ECO:0000256" key="5">
    <source>
        <dbReference type="ARBA" id="ARBA00022553"/>
    </source>
</evidence>
<dbReference type="EMBL" id="DWXX01000094">
    <property type="protein sequence ID" value="HJB59090.1"/>
    <property type="molecule type" value="Genomic_DNA"/>
</dbReference>
<sequence>MKKQDSLTAQFIRLLTAAGLGCLVLFAALQGLLVGALGWYDSHSDLRGRETGRLLAEFQDYVTAEGLASTDAAAITGWVGQRDFTLLELYRDQVLVYSSFVPDRADVGAEGRPAPFYDWMPRADITFADGQLQALLYYDPALAWGRVGTTALMVLCVALFLLIFLLGCRRIVRYICLLSGEIQAMEGGDLSHPVTIRGRDELTALASCLDAMRLSLRRQHQEEAEAAARVKGLITEMSHDLRTPLTTLLLYTEIVAGGRYQSRAQLEEYLGKIDAKARQIKQLSDNLFEYALVTRDTAAALDPPAPFCQVFEEPLADFAAQLDESGFGCLFELEGDGQARLRVCRPYIRRIIDNIASNILKYADPAQPAAVRMVREGGKIGLAFSNAALPPDPGGEGTKVGLVSVGTMMEKMHAEVRVSQTDRAFCITLLFPIADPIADE</sequence>
<dbReference type="SMART" id="SM00304">
    <property type="entry name" value="HAMP"/>
    <property type="match status" value="1"/>
</dbReference>
<dbReference type="Gene3D" id="3.30.565.10">
    <property type="entry name" value="Histidine kinase-like ATPase, C-terminal domain"/>
    <property type="match status" value="1"/>
</dbReference>
<reference evidence="17" key="2">
    <citation type="submission" date="2021-04" db="EMBL/GenBank/DDBJ databases">
        <authorList>
            <person name="Gilroy R."/>
        </authorList>
    </citation>
    <scope>NUCLEOTIDE SEQUENCE</scope>
    <source>
        <strain evidence="17">ChiHjej9B8-13557</strain>
    </source>
</reference>
<dbReference type="SMART" id="SM00388">
    <property type="entry name" value="HisKA"/>
    <property type="match status" value="1"/>
</dbReference>
<dbReference type="SUPFAM" id="SSF47384">
    <property type="entry name" value="Homodimeric domain of signal transducing histidine kinase"/>
    <property type="match status" value="1"/>
</dbReference>
<reference evidence="17" key="1">
    <citation type="journal article" date="2021" name="PeerJ">
        <title>Extensive microbial diversity within the chicken gut microbiome revealed by metagenomics and culture.</title>
        <authorList>
            <person name="Gilroy R."/>
            <person name="Ravi A."/>
            <person name="Getino M."/>
            <person name="Pursley I."/>
            <person name="Horton D.L."/>
            <person name="Alikhan N.F."/>
            <person name="Baker D."/>
            <person name="Gharbi K."/>
            <person name="Hall N."/>
            <person name="Watson M."/>
            <person name="Adriaenssens E.M."/>
            <person name="Foster-Nyarko E."/>
            <person name="Jarju S."/>
            <person name="Secka A."/>
            <person name="Antonio M."/>
            <person name="Oren A."/>
            <person name="Chaudhuri R.R."/>
            <person name="La Ragione R."/>
            <person name="Hildebrand F."/>
            <person name="Pallen M.J."/>
        </authorList>
    </citation>
    <scope>NUCLEOTIDE SEQUENCE</scope>
    <source>
        <strain evidence="17">ChiHjej9B8-13557</strain>
    </source>
</reference>
<evidence type="ECO:0000256" key="11">
    <source>
        <dbReference type="ARBA" id="ARBA00022989"/>
    </source>
</evidence>
<evidence type="ECO:0000256" key="9">
    <source>
        <dbReference type="ARBA" id="ARBA00022777"/>
    </source>
</evidence>
<comment type="caution">
    <text evidence="17">The sequence shown here is derived from an EMBL/GenBank/DDBJ whole genome shotgun (WGS) entry which is preliminary data.</text>
</comment>
<evidence type="ECO:0000256" key="2">
    <source>
        <dbReference type="ARBA" id="ARBA00004651"/>
    </source>
</evidence>
<keyword evidence="13 14" id="KW-0472">Membrane</keyword>
<evidence type="ECO:0000259" key="15">
    <source>
        <dbReference type="PROSITE" id="PS50109"/>
    </source>
</evidence>
<evidence type="ECO:0000313" key="18">
    <source>
        <dbReference type="Proteomes" id="UP000824211"/>
    </source>
</evidence>
<keyword evidence="6" id="KW-0808">Transferase</keyword>
<feature type="transmembrane region" description="Helical" evidence="14">
    <location>
        <begin position="12"/>
        <end position="40"/>
    </location>
</feature>
<dbReference type="Pfam" id="PF00512">
    <property type="entry name" value="HisKA"/>
    <property type="match status" value="1"/>
</dbReference>
<keyword evidence="8" id="KW-0547">Nucleotide-binding</keyword>
<keyword evidence="7 14" id="KW-0812">Transmembrane</keyword>
<evidence type="ECO:0000256" key="1">
    <source>
        <dbReference type="ARBA" id="ARBA00000085"/>
    </source>
</evidence>
<feature type="domain" description="Histidine kinase" evidence="15">
    <location>
        <begin position="236"/>
        <end position="435"/>
    </location>
</feature>
<evidence type="ECO:0000256" key="3">
    <source>
        <dbReference type="ARBA" id="ARBA00012438"/>
    </source>
</evidence>
<proteinExistence type="predicted"/>
<evidence type="ECO:0000256" key="7">
    <source>
        <dbReference type="ARBA" id="ARBA00022692"/>
    </source>
</evidence>
<dbReference type="Gene3D" id="1.10.287.130">
    <property type="match status" value="1"/>
</dbReference>
<dbReference type="InterPro" id="IPR003660">
    <property type="entry name" value="HAMP_dom"/>
</dbReference>
<evidence type="ECO:0000256" key="10">
    <source>
        <dbReference type="ARBA" id="ARBA00022840"/>
    </source>
</evidence>
<gene>
    <name evidence="17" type="ORF">H9771_05475</name>
</gene>
<dbReference type="PANTHER" id="PTHR45528">
    <property type="entry name" value="SENSOR HISTIDINE KINASE CPXA"/>
    <property type="match status" value="1"/>
</dbReference>
<dbReference type="GO" id="GO:0005524">
    <property type="term" value="F:ATP binding"/>
    <property type="evidence" value="ECO:0007669"/>
    <property type="project" value="UniProtKB-KW"/>
</dbReference>
<dbReference type="PROSITE" id="PS50885">
    <property type="entry name" value="HAMP"/>
    <property type="match status" value="1"/>
</dbReference>
<feature type="domain" description="HAMP" evidence="16">
    <location>
        <begin position="169"/>
        <end position="221"/>
    </location>
</feature>
<evidence type="ECO:0000256" key="12">
    <source>
        <dbReference type="ARBA" id="ARBA00023012"/>
    </source>
</evidence>